<name>A0A6G1DAH9_9ORYZ</name>
<organism evidence="3 4">
    <name type="scientific">Oryza meyeriana var. granulata</name>
    <dbReference type="NCBI Taxonomy" id="110450"/>
    <lineage>
        <taxon>Eukaryota</taxon>
        <taxon>Viridiplantae</taxon>
        <taxon>Streptophyta</taxon>
        <taxon>Embryophyta</taxon>
        <taxon>Tracheophyta</taxon>
        <taxon>Spermatophyta</taxon>
        <taxon>Magnoliopsida</taxon>
        <taxon>Liliopsida</taxon>
        <taxon>Poales</taxon>
        <taxon>Poaceae</taxon>
        <taxon>BOP clade</taxon>
        <taxon>Oryzoideae</taxon>
        <taxon>Oryzeae</taxon>
        <taxon>Oryzinae</taxon>
        <taxon>Oryza</taxon>
        <taxon>Oryza meyeriana</taxon>
    </lineage>
</organism>
<feature type="region of interest" description="Disordered" evidence="1">
    <location>
        <begin position="58"/>
        <end position="78"/>
    </location>
</feature>
<dbReference type="PANTHER" id="PTHR47127">
    <property type="entry name" value="10A19I.15"/>
    <property type="match status" value="1"/>
</dbReference>
<keyword evidence="4" id="KW-1185">Reference proteome</keyword>
<dbReference type="OrthoDB" id="686674at2759"/>
<sequence>MGSNEALGNPADMADSGLGPLDGTIRDGIAAGPSGVGGEVHGTAARANGVGPAGEEFAAMNDFTGGTSSDKKRKRTSTLNEGEVALITNETDSVNNVASDIHDTAHTEVHPDLCNSVMDLPDFSVDQLDLVLAYLTKDKAASLVYIYKNEVRCARWVRKFLEEYHPESI</sequence>
<proteinExistence type="predicted"/>
<evidence type="ECO:0000256" key="1">
    <source>
        <dbReference type="SAM" id="MobiDB-lite"/>
    </source>
</evidence>
<dbReference type="EMBL" id="SPHZ02000007">
    <property type="protein sequence ID" value="KAF0909436.1"/>
    <property type="molecule type" value="Genomic_DNA"/>
</dbReference>
<dbReference type="AlphaFoldDB" id="A0A6G1DAH9"/>
<accession>A0A6G1DAH9</accession>
<evidence type="ECO:0000313" key="2">
    <source>
        <dbReference type="EMBL" id="KAF0909436.1"/>
    </source>
</evidence>
<feature type="region of interest" description="Disordered" evidence="1">
    <location>
        <begin position="1"/>
        <end position="20"/>
    </location>
</feature>
<evidence type="ECO:0000313" key="4">
    <source>
        <dbReference type="Proteomes" id="UP000479710"/>
    </source>
</evidence>
<protein>
    <submittedName>
        <fullName evidence="3">Uncharacterized protein</fullName>
    </submittedName>
</protein>
<comment type="caution">
    <text evidence="3">The sequence shown here is derived from an EMBL/GenBank/DDBJ whole genome shotgun (WGS) entry which is preliminary data.</text>
</comment>
<evidence type="ECO:0000313" key="3">
    <source>
        <dbReference type="EMBL" id="KAF0909437.1"/>
    </source>
</evidence>
<gene>
    <name evidence="2" type="ORF">E2562_036264</name>
    <name evidence="3" type="ORF">E2562_036265</name>
</gene>
<dbReference type="Proteomes" id="UP000479710">
    <property type="component" value="Unassembled WGS sequence"/>
</dbReference>
<dbReference type="EMBL" id="SPHZ02000007">
    <property type="protein sequence ID" value="KAF0909437.1"/>
    <property type="molecule type" value="Genomic_DNA"/>
</dbReference>
<reference evidence="3 4" key="1">
    <citation type="submission" date="2019-11" db="EMBL/GenBank/DDBJ databases">
        <title>Whole genome sequence of Oryza granulata.</title>
        <authorList>
            <person name="Li W."/>
        </authorList>
    </citation>
    <scope>NUCLEOTIDE SEQUENCE [LARGE SCALE GENOMIC DNA]</scope>
    <source>
        <strain evidence="4">cv. Menghai</strain>
        <tissue evidence="3">Leaf</tissue>
    </source>
</reference>